<sequence>MPRSLGKVQKHISKKRGGKPTALHQNSRDAQRLRRAGAREDKLARIFDAATRTNQVYVDRVAWYRSALEGSTGPLTEEELHVLTQTFIGREDEELAEAKAERRPGRPPSKVEERINDRKDTEEKEYKAGFWIPDLRDQEGRDKLEKWSGDWAGLNTLSFIRITNGGGVQTSKFPPKGMS</sequence>
<evidence type="ECO:0000313" key="3">
    <source>
        <dbReference type="EMBL" id="ETN45426.1"/>
    </source>
</evidence>
<dbReference type="VEuPathDB" id="FungiDB:HMPREF1541_09257"/>
<dbReference type="InterPro" id="IPR038356">
    <property type="entry name" value="Tma16_sf"/>
</dbReference>
<dbReference type="FunCoup" id="W2S9N5">
    <property type="interactions" value="314"/>
</dbReference>
<dbReference type="GeneID" id="19976596"/>
<evidence type="ECO:0000256" key="1">
    <source>
        <dbReference type="ARBA" id="ARBA00034127"/>
    </source>
</evidence>
<proteinExistence type="inferred from homology"/>
<evidence type="ECO:0008006" key="5">
    <source>
        <dbReference type="Google" id="ProtNLM"/>
    </source>
</evidence>
<dbReference type="PANTHER" id="PTHR13349:SF2">
    <property type="entry name" value="TRANSLATION MACHINERY-ASSOCIATED PROTEIN 16"/>
    <property type="match status" value="1"/>
</dbReference>
<keyword evidence="4" id="KW-1185">Reference proteome</keyword>
<dbReference type="InParanoid" id="W2S9N5"/>
<organism evidence="3 4">
    <name type="scientific">Cyphellophora europaea (strain CBS 101466)</name>
    <name type="common">Phialophora europaea</name>
    <dbReference type="NCBI Taxonomy" id="1220924"/>
    <lineage>
        <taxon>Eukaryota</taxon>
        <taxon>Fungi</taxon>
        <taxon>Dikarya</taxon>
        <taxon>Ascomycota</taxon>
        <taxon>Pezizomycotina</taxon>
        <taxon>Eurotiomycetes</taxon>
        <taxon>Chaetothyriomycetidae</taxon>
        <taxon>Chaetothyriales</taxon>
        <taxon>Cyphellophoraceae</taxon>
        <taxon>Cyphellophora</taxon>
    </lineage>
</organism>
<reference evidence="3 4" key="1">
    <citation type="submission" date="2013-03" db="EMBL/GenBank/DDBJ databases">
        <title>The Genome Sequence of Phialophora europaea CBS 101466.</title>
        <authorList>
            <consortium name="The Broad Institute Genomics Platform"/>
            <person name="Cuomo C."/>
            <person name="de Hoog S."/>
            <person name="Gorbushina A."/>
            <person name="Walker B."/>
            <person name="Young S.K."/>
            <person name="Zeng Q."/>
            <person name="Gargeya S."/>
            <person name="Fitzgerald M."/>
            <person name="Haas B."/>
            <person name="Abouelleil A."/>
            <person name="Allen A.W."/>
            <person name="Alvarado L."/>
            <person name="Arachchi H.M."/>
            <person name="Berlin A.M."/>
            <person name="Chapman S.B."/>
            <person name="Gainer-Dewar J."/>
            <person name="Goldberg J."/>
            <person name="Griggs A."/>
            <person name="Gujja S."/>
            <person name="Hansen M."/>
            <person name="Howarth C."/>
            <person name="Imamovic A."/>
            <person name="Ireland A."/>
            <person name="Larimer J."/>
            <person name="McCowan C."/>
            <person name="Murphy C."/>
            <person name="Pearson M."/>
            <person name="Poon T.W."/>
            <person name="Priest M."/>
            <person name="Roberts A."/>
            <person name="Saif S."/>
            <person name="Shea T."/>
            <person name="Sisk P."/>
            <person name="Sykes S."/>
            <person name="Wortman J."/>
            <person name="Nusbaum C."/>
            <person name="Birren B."/>
        </authorList>
    </citation>
    <scope>NUCLEOTIDE SEQUENCE [LARGE SCALE GENOMIC DNA]</scope>
    <source>
        <strain evidence="3 4">CBS 101466</strain>
    </source>
</reference>
<feature type="region of interest" description="Disordered" evidence="2">
    <location>
        <begin position="93"/>
        <end position="122"/>
    </location>
</feature>
<dbReference type="InterPro" id="IPR021346">
    <property type="entry name" value="Tma16"/>
</dbReference>
<accession>W2S9N5</accession>
<evidence type="ECO:0000256" key="2">
    <source>
        <dbReference type="SAM" id="MobiDB-lite"/>
    </source>
</evidence>
<dbReference type="eggNOG" id="ENOG502RY79">
    <property type="taxonomic scope" value="Eukaryota"/>
</dbReference>
<dbReference type="STRING" id="1220924.W2S9N5"/>
<dbReference type="Pfam" id="PF11176">
    <property type="entry name" value="Tma16"/>
    <property type="match status" value="1"/>
</dbReference>
<comment type="similarity">
    <text evidence="1">Belongs to the TMA16 family.</text>
</comment>
<dbReference type="RefSeq" id="XP_008712154.1">
    <property type="nucleotide sequence ID" value="XM_008713932.1"/>
</dbReference>
<gene>
    <name evidence="3" type="ORF">HMPREF1541_09257</name>
</gene>
<feature type="region of interest" description="Disordered" evidence="2">
    <location>
        <begin position="1"/>
        <end position="37"/>
    </location>
</feature>
<feature type="compositionally biased region" description="Basic and acidic residues" evidence="2">
    <location>
        <begin position="26"/>
        <end position="37"/>
    </location>
</feature>
<dbReference type="HOGENOM" id="CLU_106785_1_0_1"/>
<dbReference type="EMBL" id="KB822712">
    <property type="protein sequence ID" value="ETN45426.1"/>
    <property type="molecule type" value="Genomic_DNA"/>
</dbReference>
<dbReference type="Proteomes" id="UP000030752">
    <property type="component" value="Unassembled WGS sequence"/>
</dbReference>
<dbReference type="Gene3D" id="1.20.1440.170">
    <property type="entry name" value="Translation machinery-associated protein 16-like"/>
    <property type="match status" value="1"/>
</dbReference>
<name>W2S9N5_CYPE1</name>
<dbReference type="OrthoDB" id="270284at2759"/>
<feature type="compositionally biased region" description="Basic and acidic residues" evidence="2">
    <location>
        <begin position="96"/>
        <end position="122"/>
    </location>
</feature>
<evidence type="ECO:0000313" key="4">
    <source>
        <dbReference type="Proteomes" id="UP000030752"/>
    </source>
</evidence>
<protein>
    <recommendedName>
        <fullName evidence="5">Translation machinery-associated protein 16</fullName>
    </recommendedName>
</protein>
<dbReference type="GO" id="GO:0005634">
    <property type="term" value="C:nucleus"/>
    <property type="evidence" value="ECO:0007669"/>
    <property type="project" value="TreeGrafter"/>
</dbReference>
<dbReference type="AlphaFoldDB" id="W2S9N5"/>
<dbReference type="PANTHER" id="PTHR13349">
    <property type="entry name" value="TRANSLATION MACHINERY-ASSOCIATED PROTEIN 16"/>
    <property type="match status" value="1"/>
</dbReference>
<feature type="compositionally biased region" description="Basic residues" evidence="2">
    <location>
        <begin position="8"/>
        <end position="18"/>
    </location>
</feature>